<evidence type="ECO:0000313" key="2">
    <source>
        <dbReference type="Proteomes" id="UP001138768"/>
    </source>
</evidence>
<accession>A0A9X0WA52</accession>
<organism evidence="1 2">
    <name type="scientific">Lamprobacter modestohalophilus</name>
    <dbReference type="NCBI Taxonomy" id="1064514"/>
    <lineage>
        <taxon>Bacteria</taxon>
        <taxon>Pseudomonadati</taxon>
        <taxon>Pseudomonadota</taxon>
        <taxon>Gammaproteobacteria</taxon>
        <taxon>Chromatiales</taxon>
        <taxon>Chromatiaceae</taxon>
        <taxon>Lamprobacter</taxon>
    </lineage>
</organism>
<name>A0A9X0WA52_9GAMM</name>
<proteinExistence type="predicted"/>
<reference evidence="1 2" key="1">
    <citation type="journal article" date="2020" name="Microorganisms">
        <title>Osmotic Adaptation and Compatible Solute Biosynthesis of Phototrophic Bacteria as Revealed from Genome Analyses.</title>
        <authorList>
            <person name="Imhoff J.F."/>
            <person name="Rahn T."/>
            <person name="Kunzel S."/>
            <person name="Keller A."/>
            <person name="Neulinger S.C."/>
        </authorList>
    </citation>
    <scope>NUCLEOTIDE SEQUENCE [LARGE SCALE GENOMIC DNA]</scope>
    <source>
        <strain evidence="1 2">DSM 25653</strain>
    </source>
</reference>
<evidence type="ECO:0000313" key="1">
    <source>
        <dbReference type="EMBL" id="MBK1619825.1"/>
    </source>
</evidence>
<protein>
    <submittedName>
        <fullName evidence="1">Uncharacterized protein</fullName>
    </submittedName>
</protein>
<sequence>MSTQQPFTPATISEALHLPSFSYWGSLAAMVRSYPTLCEKAGYKPADLRKIPLDPSADLVSIGSGIAAIGRMMATSDASQELAQHEIQSIGCLLATLGDTAAPLIDLQVWLDGGEQ</sequence>
<dbReference type="AlphaFoldDB" id="A0A9X0WA52"/>
<dbReference type="Proteomes" id="UP001138768">
    <property type="component" value="Unassembled WGS sequence"/>
</dbReference>
<comment type="caution">
    <text evidence="1">The sequence shown here is derived from an EMBL/GenBank/DDBJ whole genome shotgun (WGS) entry which is preliminary data.</text>
</comment>
<dbReference type="EMBL" id="NRRY01000026">
    <property type="protein sequence ID" value="MBK1619825.1"/>
    <property type="molecule type" value="Genomic_DNA"/>
</dbReference>
<gene>
    <name evidence="1" type="ORF">CKO42_15515</name>
</gene>
<keyword evidence="2" id="KW-1185">Reference proteome</keyword>